<evidence type="ECO:0000313" key="2">
    <source>
        <dbReference type="EMBL" id="ROV96245.1"/>
    </source>
</evidence>
<evidence type="ECO:0000313" key="3">
    <source>
        <dbReference type="Proteomes" id="UP000283895"/>
    </source>
</evidence>
<protein>
    <submittedName>
        <fullName evidence="2">Uncharacterized protein</fullName>
    </submittedName>
</protein>
<sequence>MADDARPADKIEIQHVEPTHDTDSSRGYRKFEQPECSQETKVTYEDQAVGYKEYREALEVDVTEKQ</sequence>
<evidence type="ECO:0000256" key="1">
    <source>
        <dbReference type="SAM" id="MobiDB-lite"/>
    </source>
</evidence>
<keyword evidence="3" id="KW-1185">Reference proteome</keyword>
<dbReference type="EMBL" id="LKEA01000033">
    <property type="protein sequence ID" value="ROV96245.1"/>
    <property type="molecule type" value="Genomic_DNA"/>
</dbReference>
<feature type="compositionally biased region" description="Basic and acidic residues" evidence="1">
    <location>
        <begin position="1"/>
        <end position="33"/>
    </location>
</feature>
<name>A0A423VYY2_9PEZI</name>
<accession>A0A423VYY2</accession>
<feature type="region of interest" description="Disordered" evidence="1">
    <location>
        <begin position="1"/>
        <end position="42"/>
    </location>
</feature>
<comment type="caution">
    <text evidence="2">The sequence shown here is derived from an EMBL/GenBank/DDBJ whole genome shotgun (WGS) entry which is preliminary data.</text>
</comment>
<dbReference type="Proteomes" id="UP000283895">
    <property type="component" value="Unassembled WGS sequence"/>
</dbReference>
<gene>
    <name evidence="2" type="ORF">VMCG_07676</name>
</gene>
<proteinExistence type="predicted"/>
<dbReference type="AlphaFoldDB" id="A0A423VYY2"/>
<reference evidence="2 3" key="1">
    <citation type="submission" date="2015-09" db="EMBL/GenBank/DDBJ databases">
        <title>Host preference determinants of Valsa canker pathogens revealed by comparative genomics.</title>
        <authorList>
            <person name="Yin Z."/>
            <person name="Huang L."/>
        </authorList>
    </citation>
    <scope>NUCLEOTIDE SEQUENCE [LARGE SCALE GENOMIC DNA]</scope>
    <source>
        <strain evidence="2 3">03-1</strain>
    </source>
</reference>
<organism evidence="2 3">
    <name type="scientific">Cytospora schulzeri</name>
    <dbReference type="NCBI Taxonomy" id="448051"/>
    <lineage>
        <taxon>Eukaryota</taxon>
        <taxon>Fungi</taxon>
        <taxon>Dikarya</taxon>
        <taxon>Ascomycota</taxon>
        <taxon>Pezizomycotina</taxon>
        <taxon>Sordariomycetes</taxon>
        <taxon>Sordariomycetidae</taxon>
        <taxon>Diaporthales</taxon>
        <taxon>Cytosporaceae</taxon>
        <taxon>Cytospora</taxon>
    </lineage>
</organism>